<feature type="chain" id="PRO_5044762046" description="Iron-sulfur cluster biosynthesis family protein" evidence="3">
    <location>
        <begin position="30"/>
        <end position="633"/>
    </location>
</feature>
<organism evidence="4 5">
    <name type="scientific">Discostella pseudostelligera</name>
    <dbReference type="NCBI Taxonomy" id="259834"/>
    <lineage>
        <taxon>Eukaryota</taxon>
        <taxon>Sar</taxon>
        <taxon>Stramenopiles</taxon>
        <taxon>Ochrophyta</taxon>
        <taxon>Bacillariophyta</taxon>
        <taxon>Coscinodiscophyceae</taxon>
        <taxon>Thalassiosirophycidae</taxon>
        <taxon>Stephanodiscales</taxon>
        <taxon>Stephanodiscaceae</taxon>
        <taxon>Discostella</taxon>
    </lineage>
</organism>
<keyword evidence="2" id="KW-0472">Membrane</keyword>
<comment type="caution">
    <text evidence="4">The sequence shown here is derived from an EMBL/GenBank/DDBJ whole genome shotgun (WGS) entry which is preliminary data.</text>
</comment>
<feature type="compositionally biased region" description="Low complexity" evidence="1">
    <location>
        <begin position="66"/>
        <end position="79"/>
    </location>
</feature>
<keyword evidence="2" id="KW-0812">Transmembrane</keyword>
<dbReference type="InterPro" id="IPR044200">
    <property type="entry name" value="At5g03900-like"/>
</dbReference>
<reference evidence="4 5" key="1">
    <citation type="submission" date="2024-10" db="EMBL/GenBank/DDBJ databases">
        <title>Updated reference genomes for cyclostephanoid diatoms.</title>
        <authorList>
            <person name="Roberts W.R."/>
            <person name="Alverson A.J."/>
        </authorList>
    </citation>
    <scope>NUCLEOTIDE SEQUENCE [LARGE SCALE GENOMIC DNA]</scope>
    <source>
        <strain evidence="4 5">AJA232-27</strain>
    </source>
</reference>
<feature type="transmembrane region" description="Helical" evidence="2">
    <location>
        <begin position="185"/>
        <end position="205"/>
    </location>
</feature>
<accession>A0ABD3MCI5</accession>
<evidence type="ECO:0000313" key="5">
    <source>
        <dbReference type="Proteomes" id="UP001530293"/>
    </source>
</evidence>
<keyword evidence="2" id="KW-1133">Transmembrane helix</keyword>
<keyword evidence="5" id="KW-1185">Reference proteome</keyword>
<sequence>MKLPAIFFRLCRSVVVGIVVLQSLSLCSAFSRPPPAAFTIPIRHHAVTRASIIRTTTKFSPNPPIRSRQSSLSLSPSDLSRSHDSLLERIPSQNIITAIDQSSGNPITASDLSTTAGISLSQARKELTTLASLTRGDIAVSSNGELIYTFPPNVSSALVETNAKFKARKVWEEKVYPTALYVTKLGFGVVLLASLVAIFSTIFFISSGGGSSDRDEDDRRERRGGGGGGMMGMPGGFGGFWGPSPFDFFYYRPYYSRYYYVDDGTGGARRGKRNDDEMGFLESVFSYVFGDGNPNGDVEVRRLSLAAEMIRKNGGAVSAEQLAPYCDDAPIPNLEEVVGGEKERAYVDESFVLPIVAQLDGEPQVTEEGDIVYVFPELMTSASSSSLSSATPSKESERMRRESRILRRAGLEEDAPTSTIKTLLAMNRISTRGALERSDLINVLERALPDEPEDVNEDVDADPSLLLEREFKFSLASPIQTLLAGGLGVVNLGGALYLGNLLGQYASYGIRLPSYMGVIQQFYPLLLGYAVLFNAIPLIRNAWIQGQNAKIQRRNEARKSWRALLERNAESVKRKLAAAARFGRRMRQLGSGAGDIIFDTSKDLKEMEKKKERDVMKDFDKVLEEKGSGSAWE</sequence>
<evidence type="ECO:0000256" key="3">
    <source>
        <dbReference type="SAM" id="SignalP"/>
    </source>
</evidence>
<feature type="signal peptide" evidence="3">
    <location>
        <begin position="1"/>
        <end position="29"/>
    </location>
</feature>
<evidence type="ECO:0008006" key="6">
    <source>
        <dbReference type="Google" id="ProtNLM"/>
    </source>
</evidence>
<dbReference type="PANTHER" id="PTHR47380">
    <property type="entry name" value="OS02G0533000 PROTEIN"/>
    <property type="match status" value="1"/>
</dbReference>
<feature type="transmembrane region" description="Helical" evidence="2">
    <location>
        <begin position="522"/>
        <end position="543"/>
    </location>
</feature>
<evidence type="ECO:0000313" key="4">
    <source>
        <dbReference type="EMBL" id="KAL3760643.1"/>
    </source>
</evidence>
<name>A0ABD3MCI5_9STRA</name>
<dbReference type="AlphaFoldDB" id="A0ABD3MCI5"/>
<protein>
    <recommendedName>
        <fullName evidence="6">Iron-sulfur cluster biosynthesis family protein</fullName>
    </recommendedName>
</protein>
<dbReference type="PANTHER" id="PTHR47380:SF4">
    <property type="entry name" value="OS02G0533000 PROTEIN"/>
    <property type="match status" value="1"/>
</dbReference>
<gene>
    <name evidence="4" type="ORF">ACHAWU_002465</name>
</gene>
<feature type="region of interest" description="Disordered" evidence="1">
    <location>
        <begin position="57"/>
        <end position="79"/>
    </location>
</feature>
<proteinExistence type="predicted"/>
<feature type="transmembrane region" description="Helical" evidence="2">
    <location>
        <begin position="482"/>
        <end position="502"/>
    </location>
</feature>
<dbReference type="Proteomes" id="UP001530293">
    <property type="component" value="Unassembled WGS sequence"/>
</dbReference>
<keyword evidence="3" id="KW-0732">Signal</keyword>
<evidence type="ECO:0000256" key="2">
    <source>
        <dbReference type="SAM" id="Phobius"/>
    </source>
</evidence>
<evidence type="ECO:0000256" key="1">
    <source>
        <dbReference type="SAM" id="MobiDB-lite"/>
    </source>
</evidence>
<feature type="region of interest" description="Disordered" evidence="1">
    <location>
        <begin position="208"/>
        <end position="230"/>
    </location>
</feature>
<dbReference type="EMBL" id="JALLBG020000178">
    <property type="protein sequence ID" value="KAL3760643.1"/>
    <property type="molecule type" value="Genomic_DNA"/>
</dbReference>